<dbReference type="GO" id="GO:0071013">
    <property type="term" value="C:catalytic step 2 spliceosome"/>
    <property type="evidence" value="ECO:0007669"/>
    <property type="project" value="TreeGrafter"/>
</dbReference>
<sequence length="58" mass="6548">GKHRGWGFIDYENHKSAADAISSMNLFDLGGQFLRVGRVIHRGRGFYGIYLPRDAVPQ</sequence>
<dbReference type="STRING" id="400682.A0A1X7SG05"/>
<dbReference type="InterPro" id="IPR035979">
    <property type="entry name" value="RBD_domain_sf"/>
</dbReference>
<dbReference type="GO" id="GO:0000380">
    <property type="term" value="P:alternative mRNA splicing, via spliceosome"/>
    <property type="evidence" value="ECO:0007669"/>
    <property type="project" value="TreeGrafter"/>
</dbReference>
<evidence type="ECO:0000259" key="1">
    <source>
        <dbReference type="Pfam" id="PF00076"/>
    </source>
</evidence>
<feature type="domain" description="RRM" evidence="1">
    <location>
        <begin position="1"/>
        <end position="34"/>
    </location>
</feature>
<dbReference type="SUPFAM" id="SSF54928">
    <property type="entry name" value="RNA-binding domain, RBD"/>
    <property type="match status" value="1"/>
</dbReference>
<dbReference type="InterPro" id="IPR012677">
    <property type="entry name" value="Nucleotide-bd_a/b_plait_sf"/>
</dbReference>
<dbReference type="InterPro" id="IPR051974">
    <property type="entry name" value="PUF60_regulator"/>
</dbReference>
<evidence type="ECO:0000313" key="2">
    <source>
        <dbReference type="EnsemblMetazoa" id="Aqu2.1.01011_001"/>
    </source>
</evidence>
<dbReference type="AlphaFoldDB" id="A0A1X7SG05"/>
<dbReference type="Gene3D" id="3.30.70.330">
    <property type="match status" value="1"/>
</dbReference>
<dbReference type="eggNOG" id="KOG0124">
    <property type="taxonomic scope" value="Eukaryota"/>
</dbReference>
<dbReference type="PANTHER" id="PTHR47330:SF1">
    <property type="entry name" value="POLY(U)-BINDING-SPLICING FACTOR PUF60"/>
    <property type="match status" value="1"/>
</dbReference>
<dbReference type="OrthoDB" id="20943at2759"/>
<dbReference type="GO" id="GO:0003723">
    <property type="term" value="F:RNA binding"/>
    <property type="evidence" value="ECO:0007669"/>
    <property type="project" value="InterPro"/>
</dbReference>
<organism evidence="2">
    <name type="scientific">Amphimedon queenslandica</name>
    <name type="common">Sponge</name>
    <dbReference type="NCBI Taxonomy" id="400682"/>
    <lineage>
        <taxon>Eukaryota</taxon>
        <taxon>Metazoa</taxon>
        <taxon>Porifera</taxon>
        <taxon>Demospongiae</taxon>
        <taxon>Heteroscleromorpha</taxon>
        <taxon>Haplosclerida</taxon>
        <taxon>Niphatidae</taxon>
        <taxon>Amphimedon</taxon>
    </lineage>
</organism>
<dbReference type="EnsemblMetazoa" id="Aqu2.1.01011_001">
    <property type="protein sequence ID" value="Aqu2.1.01011_001"/>
    <property type="gene ID" value="Aqu2.1.01011"/>
</dbReference>
<dbReference type="GO" id="GO:0006376">
    <property type="term" value="P:mRNA splice site recognition"/>
    <property type="evidence" value="ECO:0007669"/>
    <property type="project" value="TreeGrafter"/>
</dbReference>
<dbReference type="Pfam" id="PF00076">
    <property type="entry name" value="RRM_1"/>
    <property type="match status" value="1"/>
</dbReference>
<dbReference type="GO" id="GO:0071011">
    <property type="term" value="C:precatalytic spliceosome"/>
    <property type="evidence" value="ECO:0007669"/>
    <property type="project" value="TreeGrafter"/>
</dbReference>
<accession>A0A1X7SG05</accession>
<dbReference type="GO" id="GO:0000381">
    <property type="term" value="P:regulation of alternative mRNA splicing, via spliceosome"/>
    <property type="evidence" value="ECO:0007669"/>
    <property type="project" value="TreeGrafter"/>
</dbReference>
<dbReference type="InParanoid" id="A0A1X7SG05"/>
<dbReference type="InterPro" id="IPR000504">
    <property type="entry name" value="RRM_dom"/>
</dbReference>
<dbReference type="PANTHER" id="PTHR47330">
    <property type="entry name" value="POLY(U)-BINDING-SPLICING FACTOR PUF60-B-RELATED"/>
    <property type="match status" value="1"/>
</dbReference>
<reference evidence="2" key="1">
    <citation type="submission" date="2017-05" db="UniProtKB">
        <authorList>
            <consortium name="EnsemblMetazoa"/>
        </authorList>
    </citation>
    <scope>IDENTIFICATION</scope>
</reference>
<protein>
    <recommendedName>
        <fullName evidence="1">RRM domain-containing protein</fullName>
    </recommendedName>
</protein>
<name>A0A1X7SG05_AMPQE</name>
<proteinExistence type="predicted"/>